<dbReference type="SMART" id="SM00790">
    <property type="entry name" value="AFOR_N"/>
    <property type="match status" value="1"/>
</dbReference>
<dbReference type="InterPro" id="IPR013985">
    <property type="entry name" value="Ald_Fedxn_OxRdtase_dom3"/>
</dbReference>
<dbReference type="GO" id="GO:0051539">
    <property type="term" value="F:4 iron, 4 sulfur cluster binding"/>
    <property type="evidence" value="ECO:0007669"/>
    <property type="project" value="UniProtKB-KW"/>
</dbReference>
<dbReference type="InterPro" id="IPR013983">
    <property type="entry name" value="Ald_Fedxn_OxRdtase_N"/>
</dbReference>
<evidence type="ECO:0000256" key="8">
    <source>
        <dbReference type="ARBA" id="ARBA00049934"/>
    </source>
</evidence>
<dbReference type="PATRIC" id="fig|1807.14.peg.2670"/>
<sequence length="635" mass="66888">MTTLPTGHSGRLLHLDLGAGRSHVEEPTAQEWRRYPGGGLLGVRRLLTDTAAGLDPFAPASVLMLMSGVVAGHRAVGLPTFTVVGKSPLTGGVGEARGRGPFGAALKASGCDGVLVTGRAAAPCYVVIEGGALRLEDAADLWSLETHCATDVLKARHGDDAAVAVIGPAGENLVRYAGIVTEFSHAAARMGLGAVMGAKNLKAVVVVPGAMPAAHDDATLQRLTALYRDHISANPLTAAQASATGFGGWFLDPGLTGYAGVGNFQTAAMPSVPAEAAQLLADRRRDSSGACPGCPNNCITSYDNGIDPRLGGLDEENLAAFVLGCGVTDVGDALDLVARCHAVGLDPVSFAAVWAYLTEVDRAERPPAAMIDDVTARHGDDWFLGEGVRLLAEARGRPEPAMHVKGVEFCRYDPRTSAGQALAYAVSPLGPRYEIVEHDLDFDPDDGPAHGLAQMRTLGVDEWADMTHLDAARVARTAVLLDLWSGLDALGVCLFAGPPMRLLTQARVAEIVAAVTGWLTSDHEIMLWGRRRWNLMRLYNIREGIGAEQDTLPERFFTEPVDSGRHAGAVLDRDAFSDALAQYYALAGWDDEGVPTSITLASLGLQWADPRPTRPRVSSTSPPPTPSSVTPCAIT</sequence>
<evidence type="ECO:0000256" key="7">
    <source>
        <dbReference type="ARBA" id="ARBA00023014"/>
    </source>
</evidence>
<evidence type="ECO:0000313" key="12">
    <source>
        <dbReference type="Proteomes" id="UP000036313"/>
    </source>
</evidence>
<evidence type="ECO:0000256" key="9">
    <source>
        <dbReference type="SAM" id="MobiDB-lite"/>
    </source>
</evidence>
<dbReference type="InterPro" id="IPR036021">
    <property type="entry name" value="Tungsten_al_ferr_oxy-like_C"/>
</dbReference>
<dbReference type="EMBL" id="JYNU01000014">
    <property type="protein sequence ID" value="KMO76117.1"/>
    <property type="molecule type" value="Genomic_DNA"/>
</dbReference>
<accession>A0A0J6W374</accession>
<dbReference type="Gene3D" id="1.10.569.10">
    <property type="entry name" value="Aldehyde Ferredoxin Oxidoreductase Protein, subunit A, domain 2"/>
    <property type="match status" value="1"/>
</dbReference>
<dbReference type="Gene3D" id="1.10.599.10">
    <property type="entry name" value="Aldehyde Ferredoxin Oxidoreductase Protein, subunit A, domain 3"/>
    <property type="match status" value="1"/>
</dbReference>
<dbReference type="PANTHER" id="PTHR30038">
    <property type="entry name" value="ALDEHYDE FERREDOXIN OXIDOREDUCTASE"/>
    <property type="match status" value="1"/>
</dbReference>
<dbReference type="Gene3D" id="3.60.9.10">
    <property type="entry name" value="Aldehyde ferredoxin oxidoreductase, N-terminal domain"/>
    <property type="match status" value="1"/>
</dbReference>
<gene>
    <name evidence="11" type="primary">ydhV</name>
    <name evidence="11" type="ORF">MOBUDSM44075_02647</name>
</gene>
<dbReference type="Proteomes" id="UP000036313">
    <property type="component" value="Unassembled WGS sequence"/>
</dbReference>
<keyword evidence="6" id="KW-0408">Iron</keyword>
<evidence type="ECO:0000256" key="3">
    <source>
        <dbReference type="ARBA" id="ARBA00022485"/>
    </source>
</evidence>
<keyword evidence="3" id="KW-0004">4Fe-4S</keyword>
<dbReference type="Pfam" id="PF02730">
    <property type="entry name" value="AFOR_N"/>
    <property type="match status" value="1"/>
</dbReference>
<evidence type="ECO:0000256" key="4">
    <source>
        <dbReference type="ARBA" id="ARBA00022723"/>
    </source>
</evidence>
<dbReference type="GO" id="GO:0016625">
    <property type="term" value="F:oxidoreductase activity, acting on the aldehyde or oxo group of donors, iron-sulfur protein as acceptor"/>
    <property type="evidence" value="ECO:0007669"/>
    <property type="project" value="InterPro"/>
</dbReference>
<dbReference type="RefSeq" id="WP_048423399.1">
    <property type="nucleotide sequence ID" value="NZ_JYNU01000014.1"/>
</dbReference>
<dbReference type="GO" id="GO:0046872">
    <property type="term" value="F:metal ion binding"/>
    <property type="evidence" value="ECO:0007669"/>
    <property type="project" value="UniProtKB-KW"/>
</dbReference>
<reference evidence="11 12" key="1">
    <citation type="journal article" date="2015" name="Genome Biol. Evol.">
        <title>Characterization of Three Mycobacterium spp. with Potential Use in Bioremediation by Genome Sequencing and Comparative Genomics.</title>
        <authorList>
            <person name="Das S."/>
            <person name="Pettersson B.M."/>
            <person name="Behra P.R."/>
            <person name="Ramesh M."/>
            <person name="Dasgupta S."/>
            <person name="Bhattacharya A."/>
            <person name="Kirsebom L.A."/>
        </authorList>
    </citation>
    <scope>NUCLEOTIDE SEQUENCE [LARGE SCALE GENOMIC DNA]</scope>
    <source>
        <strain evidence="11 12">DSM 44075</strain>
    </source>
</reference>
<comment type="cofactor">
    <cofactor evidence="1">
        <name>[4Fe-4S] cluster</name>
        <dbReference type="ChEBI" id="CHEBI:49883"/>
    </cofactor>
</comment>
<dbReference type="InterPro" id="IPR036503">
    <property type="entry name" value="Ald_Fedxn_OxRdtase_N_sf"/>
</dbReference>
<dbReference type="GO" id="GO:0009055">
    <property type="term" value="F:electron transfer activity"/>
    <property type="evidence" value="ECO:0007669"/>
    <property type="project" value="InterPro"/>
</dbReference>
<evidence type="ECO:0000256" key="5">
    <source>
        <dbReference type="ARBA" id="ARBA00023002"/>
    </source>
</evidence>
<protein>
    <submittedName>
        <fullName evidence="11">Putative oxidoreductase YdhV</fullName>
        <ecNumber evidence="11">1.-.-.-</ecNumber>
    </submittedName>
</protein>
<keyword evidence="4" id="KW-0479">Metal-binding</keyword>
<dbReference type="InterPro" id="IPR013984">
    <property type="entry name" value="Ald_Fedxn_OxRdtase_dom2"/>
</dbReference>
<dbReference type="InterPro" id="IPR051919">
    <property type="entry name" value="W-dependent_AOR"/>
</dbReference>
<dbReference type="AlphaFoldDB" id="A0A0J6W374"/>
<evidence type="ECO:0000259" key="10">
    <source>
        <dbReference type="SMART" id="SM00790"/>
    </source>
</evidence>
<keyword evidence="7" id="KW-0411">Iron-sulfur</keyword>
<dbReference type="Pfam" id="PF01314">
    <property type="entry name" value="AFOR_C"/>
    <property type="match status" value="1"/>
</dbReference>
<dbReference type="SUPFAM" id="SSF56228">
    <property type="entry name" value="Aldehyde ferredoxin oxidoreductase, N-terminal domain"/>
    <property type="match status" value="1"/>
</dbReference>
<evidence type="ECO:0000256" key="2">
    <source>
        <dbReference type="ARBA" id="ARBA00011032"/>
    </source>
</evidence>
<dbReference type="PANTHER" id="PTHR30038:SF0">
    <property type="entry name" value="TUNGSTEN-CONTAINING ALDEHYDE FERREDOXIN OXIDOREDUCTASE"/>
    <property type="match status" value="1"/>
</dbReference>
<dbReference type="SUPFAM" id="SSF48310">
    <property type="entry name" value="Aldehyde ferredoxin oxidoreductase, C-terminal domains"/>
    <property type="match status" value="1"/>
</dbReference>
<organism evidence="11 12">
    <name type="scientific">Mycolicibacterium obuense</name>
    <dbReference type="NCBI Taxonomy" id="1807"/>
    <lineage>
        <taxon>Bacteria</taxon>
        <taxon>Bacillati</taxon>
        <taxon>Actinomycetota</taxon>
        <taxon>Actinomycetes</taxon>
        <taxon>Mycobacteriales</taxon>
        <taxon>Mycobacteriaceae</taxon>
        <taxon>Mycolicibacterium</taxon>
    </lineage>
</organism>
<comment type="cofactor">
    <cofactor evidence="8">
        <name>tungstopterin</name>
        <dbReference type="ChEBI" id="CHEBI:30402"/>
    </cofactor>
</comment>
<evidence type="ECO:0000256" key="6">
    <source>
        <dbReference type="ARBA" id="ARBA00023004"/>
    </source>
</evidence>
<evidence type="ECO:0000256" key="1">
    <source>
        <dbReference type="ARBA" id="ARBA00001966"/>
    </source>
</evidence>
<feature type="region of interest" description="Disordered" evidence="9">
    <location>
        <begin position="610"/>
        <end position="635"/>
    </location>
</feature>
<dbReference type="InterPro" id="IPR001203">
    <property type="entry name" value="OxRdtase_Ald_Fedxn_C"/>
</dbReference>
<keyword evidence="5 11" id="KW-0560">Oxidoreductase</keyword>
<feature type="domain" description="Aldehyde ferredoxin oxidoreductase N-terminal" evidence="10">
    <location>
        <begin position="8"/>
        <end position="210"/>
    </location>
</feature>
<evidence type="ECO:0000313" key="11">
    <source>
        <dbReference type="EMBL" id="KMO76117.1"/>
    </source>
</evidence>
<dbReference type="EC" id="1.-.-.-" evidence="11"/>
<comment type="caution">
    <text evidence="11">The sequence shown here is derived from an EMBL/GenBank/DDBJ whole genome shotgun (WGS) entry which is preliminary data.</text>
</comment>
<name>A0A0J6W374_9MYCO</name>
<proteinExistence type="inferred from homology"/>
<comment type="similarity">
    <text evidence="2">Belongs to the AOR/FOR family.</text>
</comment>